<feature type="compositionally biased region" description="Low complexity" evidence="1">
    <location>
        <begin position="70"/>
        <end position="108"/>
    </location>
</feature>
<sequence length="108" mass="11532">MEVGESSNAAAAAAPSQGSGATLAGTVHESQNQYQQQSFVEMMNHQHMSHAGEQMGFQFMGHNHHHPHHQPQQQQIPGDSSIAPVAASSSSTNPVTGPNPTTNHIWFP</sequence>
<accession>A0A6D2KH81</accession>
<comment type="caution">
    <text evidence="2">The sequence shown here is derived from an EMBL/GenBank/DDBJ whole genome shotgun (WGS) entry which is preliminary data.</text>
</comment>
<evidence type="ECO:0000256" key="1">
    <source>
        <dbReference type="SAM" id="MobiDB-lite"/>
    </source>
</evidence>
<proteinExistence type="predicted"/>
<gene>
    <name evidence="2" type="ORF">MERR_LOCUS39593</name>
</gene>
<evidence type="ECO:0000313" key="2">
    <source>
        <dbReference type="EMBL" id="CAA7052358.1"/>
    </source>
</evidence>
<dbReference type="Proteomes" id="UP000467841">
    <property type="component" value="Unassembled WGS sequence"/>
</dbReference>
<keyword evidence="3" id="KW-1185">Reference proteome</keyword>
<dbReference type="EMBL" id="CACVBM020001496">
    <property type="protein sequence ID" value="CAA7052358.1"/>
    <property type="molecule type" value="Genomic_DNA"/>
</dbReference>
<protein>
    <submittedName>
        <fullName evidence="2">Uncharacterized protein</fullName>
    </submittedName>
</protein>
<reference evidence="2" key="1">
    <citation type="submission" date="2020-01" db="EMBL/GenBank/DDBJ databases">
        <authorList>
            <person name="Mishra B."/>
        </authorList>
    </citation>
    <scope>NUCLEOTIDE SEQUENCE [LARGE SCALE GENOMIC DNA]</scope>
</reference>
<feature type="region of interest" description="Disordered" evidence="1">
    <location>
        <begin position="50"/>
        <end position="108"/>
    </location>
</feature>
<organism evidence="2 3">
    <name type="scientific">Microthlaspi erraticum</name>
    <dbReference type="NCBI Taxonomy" id="1685480"/>
    <lineage>
        <taxon>Eukaryota</taxon>
        <taxon>Viridiplantae</taxon>
        <taxon>Streptophyta</taxon>
        <taxon>Embryophyta</taxon>
        <taxon>Tracheophyta</taxon>
        <taxon>Spermatophyta</taxon>
        <taxon>Magnoliopsida</taxon>
        <taxon>eudicotyledons</taxon>
        <taxon>Gunneridae</taxon>
        <taxon>Pentapetalae</taxon>
        <taxon>rosids</taxon>
        <taxon>malvids</taxon>
        <taxon>Brassicales</taxon>
        <taxon>Brassicaceae</taxon>
        <taxon>Coluteocarpeae</taxon>
        <taxon>Microthlaspi</taxon>
    </lineage>
</organism>
<evidence type="ECO:0000313" key="3">
    <source>
        <dbReference type="Proteomes" id="UP000467841"/>
    </source>
</evidence>
<feature type="compositionally biased region" description="Polar residues" evidence="1">
    <location>
        <begin position="28"/>
        <end position="37"/>
    </location>
</feature>
<name>A0A6D2KH81_9BRAS</name>
<dbReference type="AlphaFoldDB" id="A0A6D2KH81"/>
<feature type="region of interest" description="Disordered" evidence="1">
    <location>
        <begin position="1"/>
        <end position="37"/>
    </location>
</feature>